<reference evidence="2 4" key="1">
    <citation type="submission" date="2024-02" db="EMBL/GenBank/DDBJ databases">
        <authorList>
            <person name="Chen Y."/>
            <person name="Shah S."/>
            <person name="Dougan E. K."/>
            <person name="Thang M."/>
            <person name="Chan C."/>
        </authorList>
    </citation>
    <scope>NUCLEOTIDE SEQUENCE [LARGE SCALE GENOMIC DNA]</scope>
</reference>
<evidence type="ECO:0000313" key="3">
    <source>
        <dbReference type="EMBL" id="CAK9024385.1"/>
    </source>
</evidence>
<accession>A0ABP0KB39</accession>
<keyword evidence="1" id="KW-1133">Transmembrane helix</keyword>
<gene>
    <name evidence="2" type="ORF">CCMP2556_LOCUS15455</name>
    <name evidence="3" type="ORF">CCMP2556_LOCUS15607</name>
</gene>
<dbReference type="EMBL" id="CAXAMN010008224">
    <property type="protein sequence ID" value="CAK9024385.1"/>
    <property type="molecule type" value="Genomic_DNA"/>
</dbReference>
<evidence type="ECO:0000256" key="1">
    <source>
        <dbReference type="SAM" id="Phobius"/>
    </source>
</evidence>
<protein>
    <submittedName>
        <fullName evidence="2">Uncharacterized protein</fullName>
    </submittedName>
</protein>
<proteinExistence type="predicted"/>
<evidence type="ECO:0000313" key="2">
    <source>
        <dbReference type="EMBL" id="CAK9024027.1"/>
    </source>
</evidence>
<name>A0ABP0KB39_9DINO</name>
<keyword evidence="4" id="KW-1185">Reference proteome</keyword>
<organism evidence="2 4">
    <name type="scientific">Durusdinium trenchii</name>
    <dbReference type="NCBI Taxonomy" id="1381693"/>
    <lineage>
        <taxon>Eukaryota</taxon>
        <taxon>Sar</taxon>
        <taxon>Alveolata</taxon>
        <taxon>Dinophyceae</taxon>
        <taxon>Suessiales</taxon>
        <taxon>Symbiodiniaceae</taxon>
        <taxon>Durusdinium</taxon>
    </lineage>
</organism>
<dbReference type="EMBL" id="CAXAMN010008113">
    <property type="protein sequence ID" value="CAK9024027.1"/>
    <property type="molecule type" value="Genomic_DNA"/>
</dbReference>
<sequence>MDFPYYLYPVHGTQTFLQATSLAASLYLSLLCLLSRDYAKAFAELDWAPERDNCWTDVPLLAEEKWVFNQFANSLEDQHPDAHAVRCKLALSVAFVEDVSMPMELHLELVTWMTRGYAVGFASRCDARQRIKAFKLKSVGCSAPHGGIYQKGIRDMHQAALDITGLLSSHLGTYVPPPYCLADLATMEDLLGFRDSF</sequence>
<dbReference type="Proteomes" id="UP001642484">
    <property type="component" value="Unassembled WGS sequence"/>
</dbReference>
<comment type="caution">
    <text evidence="2">The sequence shown here is derived from an EMBL/GenBank/DDBJ whole genome shotgun (WGS) entry which is preliminary data.</text>
</comment>
<evidence type="ECO:0000313" key="4">
    <source>
        <dbReference type="Proteomes" id="UP001642484"/>
    </source>
</evidence>
<keyword evidence="1" id="KW-0472">Membrane</keyword>
<keyword evidence="1" id="KW-0812">Transmembrane</keyword>
<feature type="transmembrane region" description="Helical" evidence="1">
    <location>
        <begin position="15"/>
        <end position="34"/>
    </location>
</feature>